<keyword evidence="2" id="KW-1185">Reference proteome</keyword>
<reference evidence="1" key="1">
    <citation type="submission" date="2022-08" db="EMBL/GenBank/DDBJ databases">
        <title>Genome Sequence of Fusarium decemcellulare.</title>
        <authorList>
            <person name="Buettner E."/>
        </authorList>
    </citation>
    <scope>NUCLEOTIDE SEQUENCE</scope>
    <source>
        <strain evidence="1">Babe19</strain>
    </source>
</reference>
<organism evidence="1 2">
    <name type="scientific">Fusarium decemcellulare</name>
    <dbReference type="NCBI Taxonomy" id="57161"/>
    <lineage>
        <taxon>Eukaryota</taxon>
        <taxon>Fungi</taxon>
        <taxon>Dikarya</taxon>
        <taxon>Ascomycota</taxon>
        <taxon>Pezizomycotina</taxon>
        <taxon>Sordariomycetes</taxon>
        <taxon>Hypocreomycetidae</taxon>
        <taxon>Hypocreales</taxon>
        <taxon>Nectriaceae</taxon>
        <taxon>Fusarium</taxon>
        <taxon>Fusarium decemcellulare species complex</taxon>
    </lineage>
</organism>
<evidence type="ECO:0000313" key="1">
    <source>
        <dbReference type="EMBL" id="KAJ3524630.1"/>
    </source>
</evidence>
<comment type="caution">
    <text evidence="1">The sequence shown here is derived from an EMBL/GenBank/DDBJ whole genome shotgun (WGS) entry which is preliminary data.</text>
</comment>
<sequence>MASLVVLLLKHPLRTLRFSYTFVTLLVLALLRRVLLPSFPSYQAFRIQCHRAFLSATSTAFPDLARRLPVGELPAARSRQIYSDCAAYLIPGDRELDSFSSASPQQGGQKRCVALYAHGGGYARGEANMYVDYMERWVAVAKESGLDLVFLSVEYRIPALSTESPHPSQVRAFVSTYRKLLDDGFRSGDIVFMGDSAGGGLCVLSAIELPQLGLPQPAASVLISPWMDLAMSAFEGGNPAVESDYFVMANEAVPTLARQFAGSYGLDSPEVNPLYRPPEDICRAQSGS</sequence>
<dbReference type="EMBL" id="JANRMS010002046">
    <property type="protein sequence ID" value="KAJ3524630.1"/>
    <property type="molecule type" value="Genomic_DNA"/>
</dbReference>
<accession>A0ACC1RTS4</accession>
<evidence type="ECO:0000313" key="2">
    <source>
        <dbReference type="Proteomes" id="UP001148629"/>
    </source>
</evidence>
<name>A0ACC1RTS4_9HYPO</name>
<dbReference type="Proteomes" id="UP001148629">
    <property type="component" value="Unassembled WGS sequence"/>
</dbReference>
<gene>
    <name evidence="1" type="ORF">NM208_g11986</name>
</gene>
<protein>
    <submittedName>
        <fullName evidence="1">Uncharacterized protein</fullName>
    </submittedName>
</protein>
<proteinExistence type="predicted"/>